<comment type="caution">
    <text evidence="1">The sequence shown here is derived from an EMBL/GenBank/DDBJ whole genome shotgun (WGS) entry which is preliminary data.</text>
</comment>
<protein>
    <submittedName>
        <fullName evidence="1">Uncharacterized protein</fullName>
    </submittedName>
</protein>
<proteinExistence type="predicted"/>
<evidence type="ECO:0000313" key="2">
    <source>
        <dbReference type="Proteomes" id="UP001292094"/>
    </source>
</evidence>
<accession>A0AAE1PM77</accession>
<organism evidence="1 2">
    <name type="scientific">Petrolisthes manimaculis</name>
    <dbReference type="NCBI Taxonomy" id="1843537"/>
    <lineage>
        <taxon>Eukaryota</taxon>
        <taxon>Metazoa</taxon>
        <taxon>Ecdysozoa</taxon>
        <taxon>Arthropoda</taxon>
        <taxon>Crustacea</taxon>
        <taxon>Multicrustacea</taxon>
        <taxon>Malacostraca</taxon>
        <taxon>Eumalacostraca</taxon>
        <taxon>Eucarida</taxon>
        <taxon>Decapoda</taxon>
        <taxon>Pleocyemata</taxon>
        <taxon>Anomura</taxon>
        <taxon>Galatheoidea</taxon>
        <taxon>Porcellanidae</taxon>
        <taxon>Petrolisthes</taxon>
    </lineage>
</organism>
<dbReference type="Proteomes" id="UP001292094">
    <property type="component" value="Unassembled WGS sequence"/>
</dbReference>
<gene>
    <name evidence="1" type="ORF">Pmani_018719</name>
</gene>
<name>A0AAE1PM77_9EUCA</name>
<reference evidence="1" key="1">
    <citation type="submission" date="2023-11" db="EMBL/GenBank/DDBJ databases">
        <title>Genome assemblies of two species of porcelain crab, Petrolisthes cinctipes and Petrolisthes manimaculis (Anomura: Porcellanidae).</title>
        <authorList>
            <person name="Angst P."/>
        </authorList>
    </citation>
    <scope>NUCLEOTIDE SEQUENCE</scope>
    <source>
        <strain evidence="1">PB745_02</strain>
        <tissue evidence="1">Gill</tissue>
    </source>
</reference>
<sequence length="80" mass="9284">MDSWGQVVQGATEIVDHEGSSKRIRTVSNMRLAMCELGLVLYLFLPNLRTGLDRERELVSGVLRERLRMVSNMRLWWYGS</sequence>
<dbReference type="EMBL" id="JAWZYT010001729">
    <property type="protein sequence ID" value="KAK4309607.1"/>
    <property type="molecule type" value="Genomic_DNA"/>
</dbReference>
<dbReference type="AlphaFoldDB" id="A0AAE1PM77"/>
<evidence type="ECO:0000313" key="1">
    <source>
        <dbReference type="EMBL" id="KAK4309607.1"/>
    </source>
</evidence>
<keyword evidence="2" id="KW-1185">Reference proteome</keyword>